<protein>
    <recommendedName>
        <fullName evidence="3">DDE Tnp4 domain-containing protein</fullName>
    </recommendedName>
</protein>
<dbReference type="Proteomes" id="UP000095767">
    <property type="component" value="Unassembled WGS sequence"/>
</dbReference>
<dbReference type="STRING" id="888268.A0A1E5VS99"/>
<dbReference type="PANTHER" id="PTHR47150">
    <property type="entry name" value="OS12G0169200 PROTEIN"/>
    <property type="match status" value="1"/>
</dbReference>
<gene>
    <name evidence="1" type="ORF">BAE44_0011010</name>
</gene>
<organism evidence="1 2">
    <name type="scientific">Dichanthelium oligosanthes</name>
    <dbReference type="NCBI Taxonomy" id="888268"/>
    <lineage>
        <taxon>Eukaryota</taxon>
        <taxon>Viridiplantae</taxon>
        <taxon>Streptophyta</taxon>
        <taxon>Embryophyta</taxon>
        <taxon>Tracheophyta</taxon>
        <taxon>Spermatophyta</taxon>
        <taxon>Magnoliopsida</taxon>
        <taxon>Liliopsida</taxon>
        <taxon>Poales</taxon>
        <taxon>Poaceae</taxon>
        <taxon>PACMAD clade</taxon>
        <taxon>Panicoideae</taxon>
        <taxon>Panicodae</taxon>
        <taxon>Paniceae</taxon>
        <taxon>Dichantheliinae</taxon>
        <taxon>Dichanthelium</taxon>
    </lineage>
</organism>
<evidence type="ECO:0008006" key="3">
    <source>
        <dbReference type="Google" id="ProtNLM"/>
    </source>
</evidence>
<accession>A0A1E5VS99</accession>
<dbReference type="PANTHER" id="PTHR47150:SF5">
    <property type="entry name" value="OS07G0546750 PROTEIN"/>
    <property type="match status" value="1"/>
</dbReference>
<dbReference type="EMBL" id="LWDX02031172">
    <property type="protein sequence ID" value="OEL27971.1"/>
    <property type="molecule type" value="Genomic_DNA"/>
</dbReference>
<proteinExistence type="predicted"/>
<comment type="caution">
    <text evidence="1">The sequence shown here is derived from an EMBL/GenBank/DDBJ whole genome shotgun (WGS) entry which is preliminary data.</text>
</comment>
<keyword evidence="2" id="KW-1185">Reference proteome</keyword>
<dbReference type="AlphaFoldDB" id="A0A1E5VS99"/>
<dbReference type="OrthoDB" id="645330at2759"/>
<evidence type="ECO:0000313" key="1">
    <source>
        <dbReference type="EMBL" id="OEL27971.1"/>
    </source>
</evidence>
<evidence type="ECO:0000313" key="2">
    <source>
        <dbReference type="Proteomes" id="UP000095767"/>
    </source>
</evidence>
<reference evidence="1 2" key="1">
    <citation type="submission" date="2016-09" db="EMBL/GenBank/DDBJ databases">
        <title>The draft genome of Dichanthelium oligosanthes: A C3 panicoid grass species.</title>
        <authorList>
            <person name="Studer A.J."/>
            <person name="Schnable J.C."/>
            <person name="Brutnell T.P."/>
        </authorList>
    </citation>
    <scope>NUCLEOTIDE SEQUENCE [LARGE SCALE GENOMIC DNA]</scope>
    <source>
        <strain evidence="2">cv. Kellogg 1175</strain>
        <tissue evidence="1">Leaf</tissue>
    </source>
</reference>
<name>A0A1E5VS99_9POAL</name>
<dbReference type="Pfam" id="PF04827">
    <property type="entry name" value="Plant_tran"/>
    <property type="match status" value="1"/>
</dbReference>
<dbReference type="InterPro" id="IPR006912">
    <property type="entry name" value="Harbinger_derived_prot"/>
</dbReference>
<sequence>MGGSVPGHIILDRDHDGGHTRIIADYFCGNPVYTDAHFHLFLRIMEAVQERDPWFTCRADAIDLMGLSPYQKCIAPLRIMAYGVPADAVDEYICIAETTGIKALGRFCQAVVDIFEGTYLRPPNEDDIRSILATNVQRGFPGMLGSIPGTTKFRCFARYQEGTRKDIERAFGVLQARWAVIRGLAYGWSRKQLKYIMMACIFLHNMIVDDETGESLPLSYQSNGPQAVPYANRNQE</sequence>